<evidence type="ECO:0000256" key="4">
    <source>
        <dbReference type="ARBA" id="ARBA00023143"/>
    </source>
</evidence>
<keyword evidence="9" id="KW-1185">Reference proteome</keyword>
<dbReference type="Proteomes" id="UP000196710">
    <property type="component" value="Chromosome"/>
</dbReference>
<comment type="function">
    <text evidence="5 6">Structural component of flagellum, the bacterial motility apparatus. Part of the rod structure of flagellar basal body.</text>
</comment>
<evidence type="ECO:0000256" key="3">
    <source>
        <dbReference type="ARBA" id="ARBA00014376"/>
    </source>
</evidence>
<organism evidence="8 10">
    <name type="scientific">Acutalibacter muris</name>
    <dbReference type="NCBI Taxonomy" id="1796620"/>
    <lineage>
        <taxon>Bacteria</taxon>
        <taxon>Bacillati</taxon>
        <taxon>Bacillota</taxon>
        <taxon>Clostridia</taxon>
        <taxon>Eubacteriales</taxon>
        <taxon>Acutalibacteraceae</taxon>
        <taxon>Acutalibacter</taxon>
    </lineage>
</organism>
<dbReference type="PIRSF" id="PIRSF002889">
    <property type="entry name" value="Rod_FlgB"/>
    <property type="match status" value="1"/>
</dbReference>
<reference evidence="9" key="2">
    <citation type="submission" date="2017-05" db="EMBL/GenBank/DDBJ databases">
        <title>Improved OligoMM genomes.</title>
        <authorList>
            <person name="Garzetti D."/>
        </authorList>
    </citation>
    <scope>NUCLEOTIDE SEQUENCE [LARGE SCALE GENOMIC DNA]</scope>
    <source>
        <strain evidence="9">KB18</strain>
    </source>
</reference>
<evidence type="ECO:0000256" key="2">
    <source>
        <dbReference type="ARBA" id="ARBA00009677"/>
    </source>
</evidence>
<keyword evidence="8" id="KW-0966">Cell projection</keyword>
<dbReference type="AlphaFoldDB" id="A0A1Z2XSY7"/>
<comment type="similarity">
    <text evidence="2 6">Belongs to the flagella basal body rod proteins family.</text>
</comment>
<reference evidence="8 10" key="3">
    <citation type="submission" date="2020-11" db="EMBL/GenBank/DDBJ databases">
        <title>Closed and high quality bacterial genomes of the OMM12 community.</title>
        <authorList>
            <person name="Marbouty M."/>
            <person name="Lamy-Besnier Q."/>
            <person name="Debarbieux L."/>
            <person name="Koszul R."/>
        </authorList>
    </citation>
    <scope>NUCLEOTIDE SEQUENCE [LARGE SCALE GENOMIC DNA]</scope>
    <source>
        <strain evidence="8 10">KB18</strain>
    </source>
</reference>
<dbReference type="InterPro" id="IPR006300">
    <property type="entry name" value="FlgB"/>
</dbReference>
<dbReference type="GO" id="GO:0071973">
    <property type="term" value="P:bacterial-type flagellum-dependent cell motility"/>
    <property type="evidence" value="ECO:0007669"/>
    <property type="project" value="InterPro"/>
</dbReference>
<reference evidence="7" key="1">
    <citation type="journal article" date="2017" name="Genome Announc.">
        <title>High-Quality Whole-Genome Sequences of the Oligo-Mouse-Microbiota Bacterial Community.</title>
        <authorList>
            <person name="Garzetti D."/>
            <person name="Brugiroux S."/>
            <person name="Bunk B."/>
            <person name="Pukall R."/>
            <person name="McCoy K.D."/>
            <person name="Macpherson A.J."/>
            <person name="Stecher B."/>
        </authorList>
    </citation>
    <scope>NUCLEOTIDE SEQUENCE</scope>
    <source>
        <strain evidence="7">KB18</strain>
    </source>
</reference>
<dbReference type="NCBIfam" id="TIGR01396">
    <property type="entry name" value="FlgB"/>
    <property type="match status" value="1"/>
</dbReference>
<comment type="subcellular location">
    <subcellularLocation>
        <location evidence="1 6">Bacterial flagellum basal body</location>
    </subcellularLocation>
</comment>
<evidence type="ECO:0000313" key="8">
    <source>
        <dbReference type="EMBL" id="QQR30827.1"/>
    </source>
</evidence>
<evidence type="ECO:0000256" key="5">
    <source>
        <dbReference type="ARBA" id="ARBA00024934"/>
    </source>
</evidence>
<keyword evidence="4 6" id="KW-0975">Bacterial flagellum</keyword>
<accession>A0A1Z2XSY7</accession>
<name>A0A1Z2XSY7_9FIRM</name>
<evidence type="ECO:0000313" key="10">
    <source>
        <dbReference type="Proteomes" id="UP000596035"/>
    </source>
</evidence>
<proteinExistence type="inferred from homology"/>
<evidence type="ECO:0000313" key="9">
    <source>
        <dbReference type="Proteomes" id="UP000196710"/>
    </source>
</evidence>
<dbReference type="Proteomes" id="UP000596035">
    <property type="component" value="Chromosome"/>
</dbReference>
<keyword evidence="8" id="KW-0282">Flagellum</keyword>
<dbReference type="KEGG" id="amur:ADH66_13435"/>
<keyword evidence="8" id="KW-0969">Cilium</keyword>
<evidence type="ECO:0000256" key="1">
    <source>
        <dbReference type="ARBA" id="ARBA00004117"/>
    </source>
</evidence>
<dbReference type="RefSeq" id="WP_066539670.1">
    <property type="nucleotide sequence ID" value="NZ_CAJTCQ010000005.1"/>
</dbReference>
<dbReference type="EMBL" id="CP065321">
    <property type="protein sequence ID" value="QQR30827.1"/>
    <property type="molecule type" value="Genomic_DNA"/>
</dbReference>
<gene>
    <name evidence="8" type="primary">flgB</name>
    <name evidence="7" type="ORF">ADH66_13435</name>
    <name evidence="8" type="ORF">I5Q82_03775</name>
</gene>
<evidence type="ECO:0000256" key="6">
    <source>
        <dbReference type="PIRNR" id="PIRNR002889"/>
    </source>
</evidence>
<protein>
    <recommendedName>
        <fullName evidence="3 6">Flagellar basal body rod protein FlgB</fullName>
    </recommendedName>
</protein>
<dbReference type="GO" id="GO:0030694">
    <property type="term" value="C:bacterial-type flagellum basal body, rod"/>
    <property type="evidence" value="ECO:0007669"/>
    <property type="project" value="InterPro"/>
</dbReference>
<comment type="subunit">
    <text evidence="6">The basal body constitutes a major portion of the flagellar organelle and consists of a number of rings mounted on a central rod.</text>
</comment>
<sequence length="129" mass="14972">MEGITNNSMRMMEKSMEFLWTKQTALLDNIANAETPNYRAKLVTFEEEFQRELEAADHGRNKLTKKTMREAIENSSWQARELEEVARRDENGVNVTEQMTELVRNAYQMQYVYQSLNSDLAALRTAISG</sequence>
<dbReference type="EMBL" id="CP021422">
    <property type="protein sequence ID" value="ASB41567.1"/>
    <property type="molecule type" value="Genomic_DNA"/>
</dbReference>
<evidence type="ECO:0000313" key="7">
    <source>
        <dbReference type="EMBL" id="ASB41567.1"/>
    </source>
</evidence>